<gene>
    <name evidence="2" type="ORF">SMRZ_LOCUS9385</name>
</gene>
<organism evidence="2 3">
    <name type="scientific">Schistosoma margrebowiei</name>
    <dbReference type="NCBI Taxonomy" id="48269"/>
    <lineage>
        <taxon>Eukaryota</taxon>
        <taxon>Metazoa</taxon>
        <taxon>Spiralia</taxon>
        <taxon>Lophotrochozoa</taxon>
        <taxon>Platyhelminthes</taxon>
        <taxon>Trematoda</taxon>
        <taxon>Digenea</taxon>
        <taxon>Strigeidida</taxon>
        <taxon>Schistosomatoidea</taxon>
        <taxon>Schistosomatidae</taxon>
        <taxon>Schistosoma</taxon>
    </lineage>
</organism>
<sequence length="397" mass="44449">MSTVVPENSSNRLLPFIDDPNLCLKHSPDVAPLIDDDDDDVRSLIVAAATVETDVSRVHQDSPSVRSFGFNTPPDSRSNRLIDTFDYVSKTTDENLTELEQVISLPGVDDEYLLKTADDLHVDTVMNIDLRCISPPDKIPTDSGKLMSSKTSVMCSAETDLPGVSDVNDNAKSVIPLHESSISVKAIRTRFSANTKLVSPVLAPAESSIDIKCETESQKDDCFIQSADNVKEFKTTTSVSPSGGLEKEIQHLLPDFKDSRVAQEITHRNIKWHHSTPYASHHRVWGRLAGSICIRLSALSISYKTLTTCLTEVERIYNDRPLLHTRTKWTQRRRDLQVRNLVLVIGDTYTRNNWPKGLVVNFDPGGDGLWRQTKIRTWKSTIIKVIRKICLLEAVDD</sequence>
<keyword evidence="3" id="KW-1185">Reference proteome</keyword>
<dbReference type="AlphaFoldDB" id="A0A3P7ZPI6"/>
<dbReference type="Proteomes" id="UP000277204">
    <property type="component" value="Unassembled WGS sequence"/>
</dbReference>
<evidence type="ECO:0000259" key="1">
    <source>
        <dbReference type="Pfam" id="PF18701"/>
    </source>
</evidence>
<dbReference type="Gene3D" id="3.30.420.10">
    <property type="entry name" value="Ribonuclease H-like superfamily/Ribonuclease H"/>
    <property type="match status" value="1"/>
</dbReference>
<accession>A0A3P7ZPI6</accession>
<reference evidence="2 3" key="1">
    <citation type="submission" date="2018-11" db="EMBL/GenBank/DDBJ databases">
        <authorList>
            <consortium name="Pathogen Informatics"/>
        </authorList>
    </citation>
    <scope>NUCLEOTIDE SEQUENCE [LARGE SCALE GENOMIC DNA]</scope>
    <source>
        <strain evidence="2 3">Zambia</strain>
    </source>
</reference>
<evidence type="ECO:0000313" key="2">
    <source>
        <dbReference type="EMBL" id="VDO86097.1"/>
    </source>
</evidence>
<protein>
    <recommendedName>
        <fullName evidence="1">DUF5641 domain-containing protein</fullName>
    </recommendedName>
</protein>
<proteinExistence type="predicted"/>
<name>A0A3P7ZPI6_9TREM</name>
<dbReference type="Pfam" id="PF18701">
    <property type="entry name" value="DUF5641"/>
    <property type="match status" value="1"/>
</dbReference>
<dbReference type="PANTHER" id="PTHR47331">
    <property type="entry name" value="PHD-TYPE DOMAIN-CONTAINING PROTEIN"/>
    <property type="match status" value="1"/>
</dbReference>
<evidence type="ECO:0000313" key="3">
    <source>
        <dbReference type="Proteomes" id="UP000277204"/>
    </source>
</evidence>
<dbReference type="EMBL" id="UZAI01004408">
    <property type="protein sequence ID" value="VDO86097.1"/>
    <property type="molecule type" value="Genomic_DNA"/>
</dbReference>
<dbReference type="GO" id="GO:0003676">
    <property type="term" value="F:nucleic acid binding"/>
    <property type="evidence" value="ECO:0007669"/>
    <property type="project" value="InterPro"/>
</dbReference>
<feature type="domain" description="DUF5641" evidence="1">
    <location>
        <begin position="323"/>
        <end position="392"/>
    </location>
</feature>
<dbReference type="InterPro" id="IPR036397">
    <property type="entry name" value="RNaseH_sf"/>
</dbReference>
<dbReference type="InterPro" id="IPR040676">
    <property type="entry name" value="DUF5641"/>
</dbReference>